<gene>
    <name evidence="2" type="ORF">D9611_000405</name>
</gene>
<evidence type="ECO:0008006" key="4">
    <source>
        <dbReference type="Google" id="ProtNLM"/>
    </source>
</evidence>
<dbReference type="Proteomes" id="UP000541558">
    <property type="component" value="Unassembled WGS sequence"/>
</dbReference>
<evidence type="ECO:0000313" key="3">
    <source>
        <dbReference type="Proteomes" id="UP000541558"/>
    </source>
</evidence>
<dbReference type="EMBL" id="JAACJK010000163">
    <property type="protein sequence ID" value="KAF5325723.1"/>
    <property type="molecule type" value="Genomic_DNA"/>
</dbReference>
<comment type="caution">
    <text evidence="2">The sequence shown here is derived from an EMBL/GenBank/DDBJ whole genome shotgun (WGS) entry which is preliminary data.</text>
</comment>
<proteinExistence type="predicted"/>
<dbReference type="InterPro" id="IPR032675">
    <property type="entry name" value="LRR_dom_sf"/>
</dbReference>
<dbReference type="AlphaFoldDB" id="A0A8H5F773"/>
<keyword evidence="3" id="KW-1185">Reference proteome</keyword>
<reference evidence="2 3" key="1">
    <citation type="journal article" date="2020" name="ISME J.">
        <title>Uncovering the hidden diversity of litter-decomposition mechanisms in mushroom-forming fungi.</title>
        <authorList>
            <person name="Floudas D."/>
            <person name="Bentzer J."/>
            <person name="Ahren D."/>
            <person name="Johansson T."/>
            <person name="Persson P."/>
            <person name="Tunlid A."/>
        </authorList>
    </citation>
    <scope>NUCLEOTIDE SEQUENCE [LARGE SCALE GENOMIC DNA]</scope>
    <source>
        <strain evidence="2 3">CBS 175.51</strain>
    </source>
</reference>
<organism evidence="2 3">
    <name type="scientific">Ephemerocybe angulata</name>
    <dbReference type="NCBI Taxonomy" id="980116"/>
    <lineage>
        <taxon>Eukaryota</taxon>
        <taxon>Fungi</taxon>
        <taxon>Dikarya</taxon>
        <taxon>Basidiomycota</taxon>
        <taxon>Agaricomycotina</taxon>
        <taxon>Agaricomycetes</taxon>
        <taxon>Agaricomycetidae</taxon>
        <taxon>Agaricales</taxon>
        <taxon>Agaricineae</taxon>
        <taxon>Psathyrellaceae</taxon>
        <taxon>Ephemerocybe</taxon>
    </lineage>
</organism>
<evidence type="ECO:0000256" key="1">
    <source>
        <dbReference type="SAM" id="MobiDB-lite"/>
    </source>
</evidence>
<feature type="region of interest" description="Disordered" evidence="1">
    <location>
        <begin position="490"/>
        <end position="530"/>
    </location>
</feature>
<accession>A0A8H5F773</accession>
<evidence type="ECO:0000313" key="2">
    <source>
        <dbReference type="EMBL" id="KAF5325723.1"/>
    </source>
</evidence>
<dbReference type="OrthoDB" id="3171058at2759"/>
<name>A0A8H5F773_9AGAR</name>
<feature type="compositionally biased region" description="Basic and acidic residues" evidence="1">
    <location>
        <begin position="512"/>
        <end position="530"/>
    </location>
</feature>
<sequence>MQAVFHRVHGFLDPFQWYSALRFLSPNIRLIFVLSQFALPEPVHPTCRARKPPPDLPLELWLDIFQFSTYVHRSATLKPLDPFTARKASTNVMAPNTPALALQTKLALVNVCKSWRRLALPILYQHVVIRSPLRAGQILRTLEESRTPVPSDSSQGAKLPGYGQWTRHIEVFTHSRGCSNLSYLQSLFSVFRCCPNLRTLSGTWSHPLPPQFLDAVSTIYGPVLEELCWNEASDKLNRNLWRFTTSATIDFLTSFSSLRILDLRHFKAKDPLPDFRDTERPILPFVQDLILSTHSWSLATASHIAMPRLRSLTVRAGTPEYSGTTQLTQFIKVHGPSLQYIDLPLPSMDDDMEPGSSLALRNVKQINPEVFLGPDACPNLLSIVFPATSPPSADHSHPNLRCIGLRGVKADCMYPDKGGLTKDFLYSVTSDRYPRLEMIQTIGFLVEADGDHLIKDIFIWWVERLEKEGIDFLDGEGVLWAYTDAEEIAPPVESRGRPAMGPEEDSTSEACGEGREKNEDLKPSEEMLPL</sequence>
<dbReference type="Gene3D" id="3.80.10.10">
    <property type="entry name" value="Ribonuclease Inhibitor"/>
    <property type="match status" value="1"/>
</dbReference>
<protein>
    <recommendedName>
        <fullName evidence="4">F-box domain-containing protein</fullName>
    </recommendedName>
</protein>
<dbReference type="SUPFAM" id="SSF52047">
    <property type="entry name" value="RNI-like"/>
    <property type="match status" value="1"/>
</dbReference>